<dbReference type="GO" id="GO:0003677">
    <property type="term" value="F:DNA binding"/>
    <property type="evidence" value="ECO:0007669"/>
    <property type="project" value="InterPro"/>
</dbReference>
<dbReference type="PROSITE" id="PS50943">
    <property type="entry name" value="HTH_CROC1"/>
    <property type="match status" value="1"/>
</dbReference>
<proteinExistence type="predicted"/>
<evidence type="ECO:0000313" key="3">
    <source>
        <dbReference type="Proteomes" id="UP000175971"/>
    </source>
</evidence>
<dbReference type="InterPro" id="IPR001387">
    <property type="entry name" value="Cro/C1-type_HTH"/>
</dbReference>
<evidence type="ECO:0000313" key="2">
    <source>
        <dbReference type="EMBL" id="OEV16283.1"/>
    </source>
</evidence>
<dbReference type="SUPFAM" id="SSF47413">
    <property type="entry name" value="lambda repressor-like DNA-binding domains"/>
    <property type="match status" value="1"/>
</dbReference>
<gene>
    <name evidence="2" type="ORF">AN221_32230</name>
</gene>
<reference evidence="2 3" key="1">
    <citation type="journal article" date="2016" name="Front. Microbiol.">
        <title>Comparative Genomics Analysis of Streptomyces Species Reveals Their Adaptation to the Marine Environment and Their Diversity at the Genomic Level.</title>
        <authorList>
            <person name="Tian X."/>
            <person name="Zhang Z."/>
            <person name="Yang T."/>
            <person name="Chen M."/>
            <person name="Li J."/>
            <person name="Chen F."/>
            <person name="Yang J."/>
            <person name="Li W."/>
            <person name="Zhang B."/>
            <person name="Zhang Z."/>
            <person name="Wu J."/>
            <person name="Zhang C."/>
            <person name="Long L."/>
            <person name="Xiao J."/>
        </authorList>
    </citation>
    <scope>NUCLEOTIDE SEQUENCE [LARGE SCALE GENOMIC DNA]</scope>
    <source>
        <strain evidence="2 3">SCSIO M10372</strain>
    </source>
</reference>
<dbReference type="InterPro" id="IPR010982">
    <property type="entry name" value="Lambda_DNA-bd_dom_sf"/>
</dbReference>
<organism evidence="2 3">
    <name type="scientific">Streptomyces nanshensis</name>
    <dbReference type="NCBI Taxonomy" id="518642"/>
    <lineage>
        <taxon>Bacteria</taxon>
        <taxon>Bacillati</taxon>
        <taxon>Actinomycetota</taxon>
        <taxon>Actinomycetes</taxon>
        <taxon>Kitasatosporales</taxon>
        <taxon>Streptomycetaceae</taxon>
        <taxon>Streptomyces</taxon>
    </lineage>
</organism>
<dbReference type="EMBL" id="LJGZ01000103">
    <property type="protein sequence ID" value="OEV16283.1"/>
    <property type="molecule type" value="Genomic_DNA"/>
</dbReference>
<sequence length="107" mass="11003">MRQEAVSATVAARLQAARKSRNMTAQALADAITARGYAVSRTVIAKVEGGIRETIPVDLVVHAAQVLHVPVLRLLTDGPWCACCNDTPPGGFSCLACGATAEGGADA</sequence>
<dbReference type="RefSeq" id="WP_070203825.1">
    <property type="nucleotide sequence ID" value="NZ_LJGZ01000103.1"/>
</dbReference>
<dbReference type="OrthoDB" id="3701153at2"/>
<dbReference type="AlphaFoldDB" id="A0A1E7LK22"/>
<dbReference type="CDD" id="cd00093">
    <property type="entry name" value="HTH_XRE"/>
    <property type="match status" value="1"/>
</dbReference>
<protein>
    <recommendedName>
        <fullName evidence="1">HTH cro/C1-type domain-containing protein</fullName>
    </recommendedName>
</protein>
<name>A0A1E7LK22_9ACTN</name>
<dbReference type="Gene3D" id="1.10.260.40">
    <property type="entry name" value="lambda repressor-like DNA-binding domains"/>
    <property type="match status" value="1"/>
</dbReference>
<feature type="domain" description="HTH cro/C1-type" evidence="1">
    <location>
        <begin position="14"/>
        <end position="74"/>
    </location>
</feature>
<dbReference type="Proteomes" id="UP000175971">
    <property type="component" value="Unassembled WGS sequence"/>
</dbReference>
<keyword evidence="3" id="KW-1185">Reference proteome</keyword>
<accession>A0A1E7LK22</accession>
<evidence type="ECO:0000259" key="1">
    <source>
        <dbReference type="PROSITE" id="PS50943"/>
    </source>
</evidence>
<comment type="caution">
    <text evidence="2">The sequence shown here is derived from an EMBL/GenBank/DDBJ whole genome shotgun (WGS) entry which is preliminary data.</text>
</comment>